<dbReference type="RefSeq" id="WP_364450816.1">
    <property type="nucleotide sequence ID" value="NZ_JBFARM010000005.1"/>
</dbReference>
<dbReference type="SUPFAM" id="SSF56747">
    <property type="entry name" value="Prim-pol domain"/>
    <property type="match status" value="1"/>
</dbReference>
<dbReference type="Pfam" id="PF09250">
    <property type="entry name" value="Prim-Pol"/>
    <property type="match status" value="1"/>
</dbReference>
<feature type="region of interest" description="Disordered" evidence="1">
    <location>
        <begin position="374"/>
        <end position="418"/>
    </location>
</feature>
<dbReference type="Gene3D" id="3.30.720.160">
    <property type="entry name" value="Bifunctional DNA primase/polymerase, N-terminal"/>
    <property type="match status" value="1"/>
</dbReference>
<dbReference type="Proteomes" id="UP001552427">
    <property type="component" value="Unassembled WGS sequence"/>
</dbReference>
<keyword evidence="4" id="KW-1185">Reference proteome</keyword>
<evidence type="ECO:0000313" key="3">
    <source>
        <dbReference type="EMBL" id="MEV4287396.1"/>
    </source>
</evidence>
<feature type="compositionally biased region" description="Pro residues" evidence="1">
    <location>
        <begin position="389"/>
        <end position="401"/>
    </location>
</feature>
<feature type="region of interest" description="Disordered" evidence="1">
    <location>
        <begin position="251"/>
        <end position="279"/>
    </location>
</feature>
<evidence type="ECO:0000313" key="4">
    <source>
        <dbReference type="Proteomes" id="UP001552427"/>
    </source>
</evidence>
<feature type="compositionally biased region" description="Pro residues" evidence="1">
    <location>
        <begin position="255"/>
        <end position="264"/>
    </location>
</feature>
<dbReference type="SMART" id="SM00943">
    <property type="entry name" value="Prim-Pol"/>
    <property type="match status" value="1"/>
</dbReference>
<evidence type="ECO:0000259" key="2">
    <source>
        <dbReference type="SMART" id="SM00943"/>
    </source>
</evidence>
<proteinExistence type="predicted"/>
<accession>A0ABV3H4E1</accession>
<reference evidence="3 4" key="1">
    <citation type="submission" date="2024-06" db="EMBL/GenBank/DDBJ databases">
        <title>The Natural Products Discovery Center: Release of the First 8490 Sequenced Strains for Exploring Actinobacteria Biosynthetic Diversity.</title>
        <authorList>
            <person name="Kalkreuter E."/>
            <person name="Kautsar S.A."/>
            <person name="Yang D."/>
            <person name="Bader C.D."/>
            <person name="Teijaro C.N."/>
            <person name="Fluegel L."/>
            <person name="Davis C.M."/>
            <person name="Simpson J.R."/>
            <person name="Lauterbach L."/>
            <person name="Steele A.D."/>
            <person name="Gui C."/>
            <person name="Meng S."/>
            <person name="Li G."/>
            <person name="Viehrig K."/>
            <person name="Ye F."/>
            <person name="Su P."/>
            <person name="Kiefer A.F."/>
            <person name="Nichols A."/>
            <person name="Cepeda A.J."/>
            <person name="Yan W."/>
            <person name="Fan B."/>
            <person name="Jiang Y."/>
            <person name="Adhikari A."/>
            <person name="Zheng C.-J."/>
            <person name="Schuster L."/>
            <person name="Cowan T.M."/>
            <person name="Smanski M.J."/>
            <person name="Chevrette M.G."/>
            <person name="De Carvalho L.P.S."/>
            <person name="Shen B."/>
        </authorList>
    </citation>
    <scope>NUCLEOTIDE SEQUENCE [LARGE SCALE GENOMIC DNA]</scope>
    <source>
        <strain evidence="3 4">NPDC049574</strain>
    </source>
</reference>
<protein>
    <submittedName>
        <fullName evidence="3">Bifunctional DNA primase/polymerase</fullName>
    </submittedName>
</protein>
<sequence>MTSQPTSHHAALHHAAREAHHHGLCVIPAAANGTKQPWPDGPTWKHFQNQPPTAEQLARWFANGRYDGLGVVCGQVSGGLEMLEFEGRAVAEGFVEAMTILADASGLGDLWRAVTSGYQETTPSGGIHLLYRVAGRPVPKNTKLARRPRTPDELAAWKREQQLQVDAEPDDAQRARRQAKLNQIVSGEQVPQVLIETRGEGGFVVIAPSAGRTHPSGKAWTLTTGGPATIPTLTADDHQALHHLAAALDLMPASTPEPTPPPAQPRQAGGPTADGLRPGDDFNQRATWEDILQPEGWTQVARHGGVTYWRRPGKNRGISATTGRNDGDNLFVFSTSTVFEAETPYSKFAAYTLLNHGSLHDDAFRAAGKALRAAGYGSQPTSQQRDRVPPLPEWGPPPDAPPADDEDDGWQQGPVRRRGHLPEDFWAARPVLRHIRQAAHCRARSGDVVLGGLLARLSSMLPPELRADTGVGSPASMNTFVILLGPSGSGKSSAAWIPRRLLPPPPRIDFLDELPLGTGEGIAEAYMGEEEVDSEEVYLAGPRRGTPKRKVVRTQVRGNALFYADEGESLTKQLFGRTGATIGESIRRAWTGGTIGQHNGQKVNTRVIEAGTYSLGLVVGFQPETALPLIEDAAAGTPQRFLWVASTDPTIPEDIVDDPGPLDLALIRRGFGIKPQLTFDHALLKQIRLDDRARATGELRLPLLDSHKPLTLVKLSVLLAILDNRIHITTEDWQLAEALWATSCELRDALIEYGTRQAEQEAEKRTKAHVDREVRAHNAKAAGDRAIERIARRVGRRVHETQGMTRGEAKKDTASRDRGLLGAALDYAEARGWVVVEGDHLRPGDSRPS</sequence>
<comment type="caution">
    <text evidence="3">The sequence shown here is derived from an EMBL/GenBank/DDBJ whole genome shotgun (WGS) entry which is preliminary data.</text>
</comment>
<dbReference type="InterPro" id="IPR015330">
    <property type="entry name" value="DNA_primase/pol_bifunc_N"/>
</dbReference>
<feature type="domain" description="DNA primase/polymerase bifunctional N-terminal" evidence="2">
    <location>
        <begin position="16"/>
        <end position="251"/>
    </location>
</feature>
<evidence type="ECO:0000256" key="1">
    <source>
        <dbReference type="SAM" id="MobiDB-lite"/>
    </source>
</evidence>
<organism evidence="3 4">
    <name type="scientific">Nonomuraea bangladeshensis</name>
    <dbReference type="NCBI Taxonomy" id="404385"/>
    <lineage>
        <taxon>Bacteria</taxon>
        <taxon>Bacillati</taxon>
        <taxon>Actinomycetota</taxon>
        <taxon>Actinomycetes</taxon>
        <taxon>Streptosporangiales</taxon>
        <taxon>Streptosporangiaceae</taxon>
        <taxon>Nonomuraea</taxon>
    </lineage>
</organism>
<dbReference type="EMBL" id="JBFARM010000005">
    <property type="protein sequence ID" value="MEV4287396.1"/>
    <property type="molecule type" value="Genomic_DNA"/>
</dbReference>
<name>A0ABV3H4E1_9ACTN</name>
<gene>
    <name evidence="3" type="ORF">AB0K40_17970</name>
</gene>